<feature type="transmembrane region" description="Helical" evidence="1">
    <location>
        <begin position="184"/>
        <end position="207"/>
    </location>
</feature>
<dbReference type="OrthoDB" id="5541482at2759"/>
<feature type="transmembrane region" description="Helical" evidence="1">
    <location>
        <begin position="256"/>
        <end position="277"/>
    </location>
</feature>
<dbReference type="Proteomes" id="UP001143981">
    <property type="component" value="Unassembled WGS sequence"/>
</dbReference>
<organism evidence="2 3">
    <name type="scientific">Coemansia biformis</name>
    <dbReference type="NCBI Taxonomy" id="1286918"/>
    <lineage>
        <taxon>Eukaryota</taxon>
        <taxon>Fungi</taxon>
        <taxon>Fungi incertae sedis</taxon>
        <taxon>Zoopagomycota</taxon>
        <taxon>Kickxellomycotina</taxon>
        <taxon>Kickxellomycetes</taxon>
        <taxon>Kickxellales</taxon>
        <taxon>Kickxellaceae</taxon>
        <taxon>Coemansia</taxon>
    </lineage>
</organism>
<keyword evidence="1" id="KW-0472">Membrane</keyword>
<keyword evidence="1" id="KW-0812">Transmembrane</keyword>
<gene>
    <name evidence="2" type="ORF">LPJ61_006336</name>
</gene>
<accession>A0A9W8CP95</accession>
<name>A0A9W8CP95_9FUNG</name>
<reference evidence="2" key="1">
    <citation type="submission" date="2022-07" db="EMBL/GenBank/DDBJ databases">
        <title>Phylogenomic reconstructions and comparative analyses of Kickxellomycotina fungi.</title>
        <authorList>
            <person name="Reynolds N.K."/>
            <person name="Stajich J.E."/>
            <person name="Barry K."/>
            <person name="Grigoriev I.V."/>
            <person name="Crous P."/>
            <person name="Smith M.E."/>
        </authorList>
    </citation>
    <scope>NUCLEOTIDE SEQUENCE</scope>
    <source>
        <strain evidence="2">BCRC 34381</strain>
    </source>
</reference>
<evidence type="ECO:0008006" key="4">
    <source>
        <dbReference type="Google" id="ProtNLM"/>
    </source>
</evidence>
<feature type="transmembrane region" description="Helical" evidence="1">
    <location>
        <begin position="114"/>
        <end position="133"/>
    </location>
</feature>
<protein>
    <recommendedName>
        <fullName evidence="4">Chitin synthase export chaperone</fullName>
    </recommendedName>
</protein>
<feature type="non-terminal residue" evidence="2">
    <location>
        <position position="307"/>
    </location>
</feature>
<evidence type="ECO:0000313" key="2">
    <source>
        <dbReference type="EMBL" id="KAJ1719291.1"/>
    </source>
</evidence>
<feature type="non-terminal residue" evidence="2">
    <location>
        <position position="1"/>
    </location>
</feature>
<evidence type="ECO:0000256" key="1">
    <source>
        <dbReference type="SAM" id="Phobius"/>
    </source>
</evidence>
<feature type="transmembrane region" description="Helical" evidence="1">
    <location>
        <begin position="145"/>
        <end position="172"/>
    </location>
</feature>
<evidence type="ECO:0000313" key="3">
    <source>
        <dbReference type="Proteomes" id="UP001143981"/>
    </source>
</evidence>
<sequence>ATSSSNVAVTTLDAAPTHTTLNDGMWTPEPTRPTDLLPPFIPPAVRPPGIHQGHVEDDGEFHDILCNSFKCSNHRDWLTKLPNAAANWTLGTISLLVGLLLVKANCTKRSYRCFMPTTSVAMFMLFISLALRASLGLSTGNKRSIYVASIFFNYLAAFLLGLLMIGAARPAITRFQPRTSGETWVGVVITHLIFWASVVLVIVGLVFSFKLKSGYSDAAGAHCIQAALVLLLASTAISALIALVRIKCVVQTLTKNAVWAGVLWAPLILLWGSFMLARTFVHVNSVARTSEILFGLLNYAPLIACSI</sequence>
<keyword evidence="1" id="KW-1133">Transmembrane helix</keyword>
<keyword evidence="3" id="KW-1185">Reference proteome</keyword>
<feature type="transmembrane region" description="Helical" evidence="1">
    <location>
        <begin position="85"/>
        <end position="102"/>
    </location>
</feature>
<feature type="transmembrane region" description="Helical" evidence="1">
    <location>
        <begin position="219"/>
        <end position="244"/>
    </location>
</feature>
<dbReference type="AlphaFoldDB" id="A0A9W8CP95"/>
<dbReference type="EMBL" id="JANBOI010002944">
    <property type="protein sequence ID" value="KAJ1719291.1"/>
    <property type="molecule type" value="Genomic_DNA"/>
</dbReference>
<comment type="caution">
    <text evidence="2">The sequence shown here is derived from an EMBL/GenBank/DDBJ whole genome shotgun (WGS) entry which is preliminary data.</text>
</comment>
<proteinExistence type="predicted"/>